<evidence type="ECO:0000313" key="2">
    <source>
        <dbReference type="EMBL" id="EHN09781.1"/>
    </source>
</evidence>
<sequence length="266" mass="28318">MHLHVEVAGEGRPVVLLHGLTASHRYVVMGSKRLERSGHRVVAYDARGHGASDPAPNPRDYGYELLVGDLIDVLDQQGIERAVLAGASMGAHTAMRAALEHPDRVAGLVLATPAFVPGNESDPRALARWDRLADGMASGGAEGFVAAYRFDDVPEAWRDTVRKVTAQRLAVHEHPEAVADALRAVPRSAPLDDLAQLQAISVPTTVVGSRDEADAGHPLAVARRYADAIPGARLLVEDEGQSPIAWRGGQLSEVIAEVAEQAEARA</sequence>
<dbReference type="Proteomes" id="UP000005143">
    <property type="component" value="Unassembled WGS sequence"/>
</dbReference>
<dbReference type="RefSeq" id="WP_007577337.1">
    <property type="nucleotide sequence ID" value="NZ_AGUD01000252.1"/>
</dbReference>
<evidence type="ECO:0000259" key="1">
    <source>
        <dbReference type="Pfam" id="PF00561"/>
    </source>
</evidence>
<dbReference type="SUPFAM" id="SSF53474">
    <property type="entry name" value="alpha/beta-Hydrolases"/>
    <property type="match status" value="1"/>
</dbReference>
<reference evidence="2 3" key="1">
    <citation type="journal article" date="2013" name="Biodegradation">
        <title>Quantitative proteomic analysis of ibuprofen-degrading Patulibacter sp. strain I11.</title>
        <authorList>
            <person name="Almeida B."/>
            <person name="Kjeldal H."/>
            <person name="Lolas I."/>
            <person name="Knudsen A.D."/>
            <person name="Carvalho G."/>
            <person name="Nielsen K.L."/>
            <person name="Barreto Crespo M.T."/>
            <person name="Stensballe A."/>
            <person name="Nielsen J.L."/>
        </authorList>
    </citation>
    <scope>NUCLEOTIDE SEQUENCE [LARGE SCALE GENOMIC DNA]</scope>
    <source>
        <strain evidence="2 3">I11</strain>
    </source>
</reference>
<dbReference type="OrthoDB" id="495620at2"/>
<dbReference type="PANTHER" id="PTHR43433:SF5">
    <property type="entry name" value="AB HYDROLASE-1 DOMAIN-CONTAINING PROTEIN"/>
    <property type="match status" value="1"/>
</dbReference>
<organism evidence="2 3">
    <name type="scientific">Patulibacter medicamentivorans</name>
    <dbReference type="NCBI Taxonomy" id="1097667"/>
    <lineage>
        <taxon>Bacteria</taxon>
        <taxon>Bacillati</taxon>
        <taxon>Actinomycetota</taxon>
        <taxon>Thermoleophilia</taxon>
        <taxon>Solirubrobacterales</taxon>
        <taxon>Patulibacteraceae</taxon>
        <taxon>Patulibacter</taxon>
    </lineage>
</organism>
<dbReference type="EMBL" id="AGUD01000252">
    <property type="protein sequence ID" value="EHN09781.1"/>
    <property type="molecule type" value="Genomic_DNA"/>
</dbReference>
<evidence type="ECO:0000313" key="3">
    <source>
        <dbReference type="Proteomes" id="UP000005143"/>
    </source>
</evidence>
<dbReference type="Pfam" id="PF00561">
    <property type="entry name" value="Abhydrolase_1"/>
    <property type="match status" value="1"/>
</dbReference>
<proteinExistence type="predicted"/>
<protein>
    <submittedName>
        <fullName evidence="2">Alpha/beta hydrolase</fullName>
    </submittedName>
</protein>
<accession>H0E943</accession>
<dbReference type="PANTHER" id="PTHR43433">
    <property type="entry name" value="HYDROLASE, ALPHA/BETA FOLD FAMILY PROTEIN"/>
    <property type="match status" value="1"/>
</dbReference>
<dbReference type="InterPro" id="IPR000073">
    <property type="entry name" value="AB_hydrolase_1"/>
</dbReference>
<dbReference type="InterPro" id="IPR050471">
    <property type="entry name" value="AB_hydrolase"/>
</dbReference>
<dbReference type="PATRIC" id="fig|1097667.3.peg.3328"/>
<keyword evidence="2" id="KW-0378">Hydrolase</keyword>
<dbReference type="Gene3D" id="3.40.50.1820">
    <property type="entry name" value="alpha/beta hydrolase"/>
    <property type="match status" value="1"/>
</dbReference>
<dbReference type="InterPro" id="IPR029058">
    <property type="entry name" value="AB_hydrolase_fold"/>
</dbReference>
<comment type="caution">
    <text evidence="2">The sequence shown here is derived from an EMBL/GenBank/DDBJ whole genome shotgun (WGS) entry which is preliminary data.</text>
</comment>
<keyword evidence="3" id="KW-1185">Reference proteome</keyword>
<dbReference type="PRINTS" id="PR00111">
    <property type="entry name" value="ABHYDROLASE"/>
</dbReference>
<name>H0E943_9ACTN</name>
<dbReference type="AlphaFoldDB" id="H0E943"/>
<feature type="domain" description="AB hydrolase-1" evidence="1">
    <location>
        <begin position="13"/>
        <end position="142"/>
    </location>
</feature>
<gene>
    <name evidence="2" type="ORF">PAI11_33580</name>
</gene>
<dbReference type="GO" id="GO:0016787">
    <property type="term" value="F:hydrolase activity"/>
    <property type="evidence" value="ECO:0007669"/>
    <property type="project" value="UniProtKB-KW"/>
</dbReference>